<evidence type="ECO:0000313" key="2">
    <source>
        <dbReference type="Proteomes" id="UP000266506"/>
    </source>
</evidence>
<protein>
    <recommendedName>
        <fullName evidence="3">GLUG motif-containing protein</fullName>
    </recommendedName>
</protein>
<dbReference type="RefSeq" id="WP_119016401.1">
    <property type="nucleotide sequence ID" value="NZ_QXEV01000013.1"/>
</dbReference>
<reference evidence="1 2" key="1">
    <citation type="submission" date="2018-08" db="EMBL/GenBank/DDBJ databases">
        <title>Genomic Encyclopedia of Archaeal and Bacterial Type Strains, Phase II (KMG-II): from individual species to whole genera.</title>
        <authorList>
            <person name="Goeker M."/>
        </authorList>
    </citation>
    <scope>NUCLEOTIDE SEQUENCE [LARGE SCALE GENOMIC DNA]</scope>
    <source>
        <strain evidence="1 2">ATCC 27112</strain>
    </source>
</reference>
<sequence length="1645" mass="181221">MIKKIFFSATSVFFAFFLFVFLGMVVYADGASEDSEELVIEDGKYYQDYTSSIYYDEGKTIDQYLRTGYAKNVEYKTLMANFVRESFMTINGDDDIVKIIPKELFYNECSELYIGDEYGFYICSQYYNDENTLTNDVTVFRTSTKLANFSTTGTVYNGLEQEIEIVFSKSYYTLTDLAFETITHTCMDYYYFTNLSTDWPTFLMPGQAKGCFYAINKSTDNTVVVPRVQSFFTSKDFEEQILTVGGTLAPVIGENFTDGSGFQYYDTNIIFNNITFNSVLIALDSLNAYDNEYNVTKDTNVCFTGVTYDLYCANMYFDDEAFGKIYMRIVADNSIGNIPYVGIAYSVIMGAYDLCTGAIDALKLDITNQENALVYEGGTNDQMRFRDELVRNIAIMTSENHSLSTDLCGNYAKANYLLDNVYNNEGKLNPFIALSLYDIQSVSVNGEELALTTHYDFKVLNTLDEGAVIEPTAIKDHESTTITVSKGQAKNMTFTPSHTGYYDFTLDENEVDLKIKGVEKTANGYYLTKGTKYNVVLPASLSRSGYMEIKPYLSYGIDIDNFYSNLNTSCYFYVPNYQSGYYVVDSSKVSNLRIYDANFVEIAPNVNGNFAVYYLNSGKYYLDVASNVTLNIHKMDEASFGNYLDLNQTFTFTGSIAQFKANGRLLTIPSNYVIYDENFNVYDSKVSNGKANYRLSLGATYYIVSTAAVNYESNLSHEVSSKATVTNMNSDVELQAGVIYGYLISESDDYGISFSGIKTTEDFIFADYGYSASVDGNVYHCNYYEENQYVYFMVTKNAKPIVTTDLVTYKLVDLNGKEVEKINDMYSLKRGGSYKVAISNSDSFNVYDITFDDNSDEVNNPKQVIVVPNDQPFGGTTLTIICNPIGRNDKVKIPTKVFINAKESGVSYSLSANYNEDLDKVIVNLNATGLKQNDVIYVTIRPINCTSPKEFTLAYPKKTGNTTSHPFDLIELKGTTNLKAFMENQSKFEIVKVEVKTNIDGLTSGEELSFKPTTIDSIKIDWFFGKTIVNNGKSFHHIYNEKQFINMFYILKNYPEYNKNNHVFVIENDITLSRFHTSSTLNNICFNASIKSGDDLSKKITNLYFDEYPLFNQIKGSIDRLYFANCIKTNNYKITQNGLICNTLESSGTLSNINILDTITLNVGSSRFGTIAGLNYGMLMYIDVHTSIKATISGNGQYFIGGIVGDNRCAVKTAYFYGNINITASTATGYVGGIAGQLVGASAYIDDGRIKGNALNTIKATGNSYIGGITGSMKYTDNPGQNGYSYPIVTSCILDSVGVEGHYAGGMVGQQYSGEIKGSSIWYSPQSQSYVKGDYYAGGVAGYGWKIRECSVEIEVSTSSSNTFSYAGGICGNLLKNGSLTKNKSVKNIVNNCSKGYAGGIVGYAEYASITNNEAQGTVSGNYYVGGIIAYSANSTITNNTRTNSTTNIYSSSSYTDAYVGGICGYANGGSVSLNNVNGGTITGEVKNGSKAFTGGFIGYAKGTKSESNRTNGYTLSISGNGSVGGGYGFTVNCRINSNQVRANVSFYQVSIVTTDGHKYKCNAGGLMGVAINTSMYSNTVGGYLSQKSVSDYAWIGSLAGFASGVAYSGNSVSGVSSNAIDVWSWGNHKVHYNASESVFGEKVA</sequence>
<evidence type="ECO:0000313" key="1">
    <source>
        <dbReference type="EMBL" id="RIA75703.1"/>
    </source>
</evidence>
<dbReference type="EMBL" id="QXEV01000013">
    <property type="protein sequence ID" value="RIA75703.1"/>
    <property type="molecule type" value="Genomic_DNA"/>
</dbReference>
<name>A0A397RNK1_9MOLU</name>
<organism evidence="1 2">
    <name type="scientific">Anaeroplasma bactoclasticum</name>
    <dbReference type="NCBI Taxonomy" id="2088"/>
    <lineage>
        <taxon>Bacteria</taxon>
        <taxon>Bacillati</taxon>
        <taxon>Mycoplasmatota</taxon>
        <taxon>Mollicutes</taxon>
        <taxon>Anaeroplasmatales</taxon>
        <taxon>Anaeroplasmataceae</taxon>
        <taxon>Anaeroplasma</taxon>
    </lineage>
</organism>
<dbReference type="Proteomes" id="UP000266506">
    <property type="component" value="Unassembled WGS sequence"/>
</dbReference>
<dbReference type="Gene3D" id="2.160.20.110">
    <property type="match status" value="2"/>
</dbReference>
<gene>
    <name evidence="1" type="ORF">EI71_01272</name>
</gene>
<accession>A0A397RNK1</accession>
<keyword evidence="2" id="KW-1185">Reference proteome</keyword>
<dbReference type="OrthoDB" id="383566at2"/>
<dbReference type="InParanoid" id="A0A397RNK1"/>
<evidence type="ECO:0008006" key="3">
    <source>
        <dbReference type="Google" id="ProtNLM"/>
    </source>
</evidence>
<comment type="caution">
    <text evidence="1">The sequence shown here is derived from an EMBL/GenBank/DDBJ whole genome shotgun (WGS) entry which is preliminary data.</text>
</comment>
<proteinExistence type="predicted"/>